<evidence type="ECO:0000259" key="1">
    <source>
        <dbReference type="Pfam" id="PF05048"/>
    </source>
</evidence>
<accession>A0A9E4N469</accession>
<protein>
    <submittedName>
        <fullName evidence="2">Right-handed parallel beta-helix repeat-containing protein</fullName>
    </submittedName>
</protein>
<organism evidence="2 3">
    <name type="scientific">Candidatus Thiodiazotropha taylori</name>
    <dbReference type="NCBI Taxonomy" id="2792791"/>
    <lineage>
        <taxon>Bacteria</taxon>
        <taxon>Pseudomonadati</taxon>
        <taxon>Pseudomonadota</taxon>
        <taxon>Gammaproteobacteria</taxon>
        <taxon>Chromatiales</taxon>
        <taxon>Sedimenticolaceae</taxon>
        <taxon>Candidatus Thiodiazotropha</taxon>
    </lineage>
</organism>
<evidence type="ECO:0000313" key="2">
    <source>
        <dbReference type="EMBL" id="MCG7945849.1"/>
    </source>
</evidence>
<dbReference type="Pfam" id="PF05048">
    <property type="entry name" value="NosD"/>
    <property type="match status" value="1"/>
</dbReference>
<sequence>MHFGLLTNSDGTGRFTHPLGDYGGNTYTPTHYVTTTGTASWAQATSSSTPCSLSTAVANVQAGDVVQVGPGIYTGSNNNDRWQVSWALSNSGTLGNPIIFFAEFPAVTNILHRSELRNGSTTMGSGCPTFGVSGEFATRDYIIWDGFYVSESNAATHADTGPVVLHQTTGSEIRRCEIAGVTATWGDNHNGIRFEHSVGCKALDNRLTGFRCTGTNNWNQAAILLYASTDYTIAYNETTDNTTGVYLKGANSGVFLRSPAYVHHNKIHTNDAGGLRIGGVNRNTGFTDIYQNLFYGHDDINAQDISWQTWSDPAPLDVRVVNNTLASTGDANSYFKDDSPGATVYNGCVFQNNIVNDRLTGDEALSTQFDQFGTVDYNCYTNATMFNSDSFTSFQAEGLDANGQQASPGFVGGGDYTLDTGSNCLDAGQDILDLLGGGTSASINQGCYILADQSDEIGPRTEPNYPEAA</sequence>
<reference evidence="2" key="1">
    <citation type="journal article" date="2021" name="Proc. Natl. Acad. Sci. U.S.A.">
        <title>Global biogeography of chemosynthetic symbionts reveals both localized and globally distributed symbiont groups. .</title>
        <authorList>
            <person name="Osvatic J.T."/>
            <person name="Wilkins L.G.E."/>
            <person name="Leibrecht L."/>
            <person name="Leray M."/>
            <person name="Zauner S."/>
            <person name="Polzin J."/>
            <person name="Camacho Y."/>
            <person name="Gros O."/>
            <person name="van Gils J.A."/>
            <person name="Eisen J.A."/>
            <person name="Petersen J.M."/>
            <person name="Yuen B."/>
        </authorList>
    </citation>
    <scope>NUCLEOTIDE SEQUENCE</scope>
    <source>
        <strain evidence="2">MAGclacostrist064TRANS</strain>
    </source>
</reference>
<dbReference type="Gene3D" id="2.160.20.10">
    <property type="entry name" value="Single-stranded right-handed beta-helix, Pectin lyase-like"/>
    <property type="match status" value="1"/>
</dbReference>
<dbReference type="SMART" id="SM00710">
    <property type="entry name" value="PbH1"/>
    <property type="match status" value="4"/>
</dbReference>
<comment type="caution">
    <text evidence="2">The sequence shown here is derived from an EMBL/GenBank/DDBJ whole genome shotgun (WGS) entry which is preliminary data.</text>
</comment>
<dbReference type="InterPro" id="IPR006626">
    <property type="entry name" value="PbH1"/>
</dbReference>
<dbReference type="EMBL" id="JAEPCM010000186">
    <property type="protein sequence ID" value="MCG7945849.1"/>
    <property type="molecule type" value="Genomic_DNA"/>
</dbReference>
<dbReference type="InterPro" id="IPR007742">
    <property type="entry name" value="NosD_dom"/>
</dbReference>
<dbReference type="InterPro" id="IPR011050">
    <property type="entry name" value="Pectin_lyase_fold/virulence"/>
</dbReference>
<dbReference type="Proteomes" id="UP000886667">
    <property type="component" value="Unassembled WGS sequence"/>
</dbReference>
<dbReference type="AlphaFoldDB" id="A0A9E4N469"/>
<dbReference type="InterPro" id="IPR012334">
    <property type="entry name" value="Pectin_lyas_fold"/>
</dbReference>
<proteinExistence type="predicted"/>
<dbReference type="SUPFAM" id="SSF51126">
    <property type="entry name" value="Pectin lyase-like"/>
    <property type="match status" value="1"/>
</dbReference>
<name>A0A9E4N469_9GAMM</name>
<gene>
    <name evidence="2" type="ORF">JAZ07_05810</name>
</gene>
<feature type="domain" description="Periplasmic copper-binding protein NosD beta helix" evidence="1">
    <location>
        <begin position="186"/>
        <end position="324"/>
    </location>
</feature>
<evidence type="ECO:0000313" key="3">
    <source>
        <dbReference type="Proteomes" id="UP000886667"/>
    </source>
</evidence>